<organism evidence="7 8">
    <name type="scientific">Psychrobacillus mangrovi</name>
    <dbReference type="NCBI Taxonomy" id="3117745"/>
    <lineage>
        <taxon>Bacteria</taxon>
        <taxon>Bacillati</taxon>
        <taxon>Bacillota</taxon>
        <taxon>Bacilli</taxon>
        <taxon>Bacillales</taxon>
        <taxon>Bacillaceae</taxon>
        <taxon>Psychrobacillus</taxon>
    </lineage>
</organism>
<reference evidence="7 8" key="1">
    <citation type="submission" date="2024-01" db="EMBL/GenBank/DDBJ databases">
        <title>Seven novel Bacillus-like species.</title>
        <authorList>
            <person name="Liu G."/>
        </authorList>
    </citation>
    <scope>NUCLEOTIDE SEQUENCE [LARGE SCALE GENOMIC DNA]</scope>
    <source>
        <strain evidence="7 8">FJAT-51614</strain>
    </source>
</reference>
<dbReference type="PRINTS" id="PR00207">
    <property type="entry name" value="FLAGELLIN"/>
</dbReference>
<dbReference type="EMBL" id="JBAWSY010000004">
    <property type="protein sequence ID" value="MEI4769609.1"/>
    <property type="molecule type" value="Genomic_DNA"/>
</dbReference>
<proteinExistence type="inferred from homology"/>
<feature type="domain" description="Flagellin N-terminal" evidence="5">
    <location>
        <begin position="3"/>
        <end position="141"/>
    </location>
</feature>
<dbReference type="SUPFAM" id="SSF64518">
    <property type="entry name" value="Phase 1 flagellin"/>
    <property type="match status" value="1"/>
</dbReference>
<keyword evidence="7" id="KW-0966">Cell projection</keyword>
<keyword evidence="4" id="KW-0964">Secreted</keyword>
<sequence length="534" mass="58749">MRIAHNIISLNTLNKMNINNKQVNSGLSKLSSGLRINQAADDSAGLTISEKMRGQIRGLERAEQNIQDGISLIQTAESGLSEIANPNLLRLRELTIQAANDILNSEDRHIIQHEIEQTLKTINQIANETGFNTMNLLNGTNPRITSNAVGGSSFNYENILKLPPVNSIGSFAFGTDEGYPTSSLDNNKILVYGEGSTSNPAVRIDGVSYKLKTDTNITPTVENNGVYETIYSIPSKNVEVTQLISIKEDKYEIQYMIKNNDTSNTSIGFQFHLDTMLGEDDSAPFIVNGSNINSQTVYSGNDIPDDFIVYNQNNGEGVNSEFQAKGIIKGEGIVEEPSQFAIGRYSDVADWNFNANIGPVGDSGYSIWWNPRDIGSGGSFTVNTFYGQSVPPTIEDPSNLINGPFDIILHIGSNTDQQFKIQLSDVRVQKLGISNINVLSNNNANFALKKIDEAMKLVSTERTKYGSYQNALEHIEKNVSNYKTNLTSAESQLRDLDISKVIVKLKKDQIILQASQAMSTQANQMSQSILQLLK</sequence>
<dbReference type="PANTHER" id="PTHR42792:SF2">
    <property type="entry name" value="FLAGELLIN"/>
    <property type="match status" value="1"/>
</dbReference>
<comment type="caution">
    <text evidence="7">The sequence shown here is derived from an EMBL/GenBank/DDBJ whole genome shotgun (WGS) entry which is preliminary data.</text>
</comment>
<evidence type="ECO:0000256" key="4">
    <source>
        <dbReference type="RuleBase" id="RU362073"/>
    </source>
</evidence>
<keyword evidence="8" id="KW-1185">Reference proteome</keyword>
<evidence type="ECO:0000256" key="2">
    <source>
        <dbReference type="ARBA" id="ARBA00020110"/>
    </source>
</evidence>
<comment type="similarity">
    <text evidence="1 4">Belongs to the bacterial flagellin family.</text>
</comment>
<comment type="subcellular location">
    <subcellularLocation>
        <location evidence="4">Secreted</location>
    </subcellularLocation>
    <subcellularLocation>
        <location evidence="4">Bacterial flagellum</location>
    </subcellularLocation>
</comment>
<dbReference type="Pfam" id="PF00669">
    <property type="entry name" value="Flagellin_N"/>
    <property type="match status" value="1"/>
</dbReference>
<evidence type="ECO:0000256" key="3">
    <source>
        <dbReference type="ARBA" id="ARBA00023143"/>
    </source>
</evidence>
<dbReference type="InterPro" id="IPR046358">
    <property type="entry name" value="Flagellin_C"/>
</dbReference>
<dbReference type="InterPro" id="IPR042187">
    <property type="entry name" value="Flagellin_C_sub2"/>
</dbReference>
<keyword evidence="7" id="KW-0282">Flagellum</keyword>
<evidence type="ECO:0000256" key="1">
    <source>
        <dbReference type="ARBA" id="ARBA00005709"/>
    </source>
</evidence>
<dbReference type="InterPro" id="IPR001029">
    <property type="entry name" value="Flagellin_N"/>
</dbReference>
<accession>A0ABU8F3L9</accession>
<keyword evidence="7" id="KW-0969">Cilium</keyword>
<gene>
    <name evidence="7" type="ORF">WAX74_08105</name>
</gene>
<feature type="domain" description="Flagellin C-terminal" evidence="6">
    <location>
        <begin position="448"/>
        <end position="533"/>
    </location>
</feature>
<evidence type="ECO:0000313" key="7">
    <source>
        <dbReference type="EMBL" id="MEI4769609.1"/>
    </source>
</evidence>
<comment type="function">
    <text evidence="4">Flagellin is the subunit protein which polymerizes to form the filaments of bacterial flagella.</text>
</comment>
<evidence type="ECO:0000313" key="8">
    <source>
        <dbReference type="Proteomes" id="UP001364890"/>
    </source>
</evidence>
<dbReference type="Proteomes" id="UP001364890">
    <property type="component" value="Unassembled WGS sequence"/>
</dbReference>
<dbReference type="Gene3D" id="6.10.10.10">
    <property type="entry name" value="Flagellar export chaperone, C-terminal domain"/>
    <property type="match status" value="1"/>
</dbReference>
<dbReference type="InterPro" id="IPR001492">
    <property type="entry name" value="Flagellin"/>
</dbReference>
<dbReference type="RefSeq" id="WP_336497164.1">
    <property type="nucleotide sequence ID" value="NZ_JBAWSY010000004.1"/>
</dbReference>
<keyword evidence="3 4" id="KW-0975">Bacterial flagellum</keyword>
<evidence type="ECO:0000259" key="6">
    <source>
        <dbReference type="Pfam" id="PF00700"/>
    </source>
</evidence>
<evidence type="ECO:0000259" key="5">
    <source>
        <dbReference type="Pfam" id="PF00669"/>
    </source>
</evidence>
<dbReference type="Pfam" id="PF00700">
    <property type="entry name" value="Flagellin_C"/>
    <property type="match status" value="1"/>
</dbReference>
<dbReference type="Gene3D" id="1.20.1330.10">
    <property type="entry name" value="f41 fragment of flagellin, N-terminal domain"/>
    <property type="match status" value="2"/>
</dbReference>
<name>A0ABU8F3L9_9BACI</name>
<protein>
    <recommendedName>
        <fullName evidence="2 4">Flagellin</fullName>
    </recommendedName>
</protein>
<dbReference type="PANTHER" id="PTHR42792">
    <property type="entry name" value="FLAGELLIN"/>
    <property type="match status" value="1"/>
</dbReference>